<feature type="region of interest" description="Disordered" evidence="7">
    <location>
        <begin position="1952"/>
        <end position="2011"/>
    </location>
</feature>
<feature type="compositionally biased region" description="Polar residues" evidence="7">
    <location>
        <begin position="1898"/>
        <end position="1916"/>
    </location>
</feature>
<evidence type="ECO:0000256" key="2">
    <source>
        <dbReference type="ARBA" id="ARBA00023015"/>
    </source>
</evidence>
<dbReference type="GO" id="GO:0005634">
    <property type="term" value="C:nucleus"/>
    <property type="evidence" value="ECO:0007669"/>
    <property type="project" value="UniProtKB-SubCell"/>
</dbReference>
<evidence type="ECO:0000259" key="9">
    <source>
        <dbReference type="PROSITE" id="PS50888"/>
    </source>
</evidence>
<dbReference type="InterPro" id="IPR001699">
    <property type="entry name" value="TF_T-box"/>
</dbReference>
<dbReference type="InterPro" id="IPR046360">
    <property type="entry name" value="T-box_DNA-bd"/>
</dbReference>
<dbReference type="GO" id="GO:0045893">
    <property type="term" value="P:positive regulation of DNA-templated transcription"/>
    <property type="evidence" value="ECO:0007669"/>
    <property type="project" value="InterPro"/>
</dbReference>
<dbReference type="PROSITE" id="PS50252">
    <property type="entry name" value="TBOX_3"/>
    <property type="match status" value="1"/>
</dbReference>
<feature type="compositionally biased region" description="Acidic residues" evidence="7">
    <location>
        <begin position="1233"/>
        <end position="1245"/>
    </location>
</feature>
<dbReference type="PROSITE" id="PS50888">
    <property type="entry name" value="BHLH"/>
    <property type="match status" value="1"/>
</dbReference>
<dbReference type="PRINTS" id="PR00937">
    <property type="entry name" value="TBOX"/>
</dbReference>
<dbReference type="Gene3D" id="2.60.40.820">
    <property type="entry name" value="Transcription factor, T-box"/>
    <property type="match status" value="1"/>
</dbReference>
<dbReference type="SUPFAM" id="SSF49417">
    <property type="entry name" value="p53-like transcription factors"/>
    <property type="match status" value="1"/>
</dbReference>
<dbReference type="GO" id="GO:0046983">
    <property type="term" value="F:protein dimerization activity"/>
    <property type="evidence" value="ECO:0007669"/>
    <property type="project" value="InterPro"/>
</dbReference>
<dbReference type="GO" id="GO:0000981">
    <property type="term" value="F:DNA-binding transcription factor activity, RNA polymerase II-specific"/>
    <property type="evidence" value="ECO:0007669"/>
    <property type="project" value="TreeGrafter"/>
</dbReference>
<keyword evidence="4" id="KW-0804">Transcription</keyword>
<keyword evidence="1" id="KW-0217">Developmental protein</keyword>
<evidence type="ECO:0000256" key="6">
    <source>
        <dbReference type="PROSITE-ProRule" id="PRU00201"/>
    </source>
</evidence>
<feature type="compositionally biased region" description="Low complexity" evidence="7">
    <location>
        <begin position="1830"/>
        <end position="1844"/>
    </location>
</feature>
<dbReference type="Gene3D" id="4.10.280.10">
    <property type="entry name" value="Helix-loop-helix DNA-binding domain"/>
    <property type="match status" value="1"/>
</dbReference>
<dbReference type="GO" id="GO:0000978">
    <property type="term" value="F:RNA polymerase II cis-regulatory region sequence-specific DNA binding"/>
    <property type="evidence" value="ECO:0007669"/>
    <property type="project" value="InterPro"/>
</dbReference>
<feature type="region of interest" description="Disordered" evidence="7">
    <location>
        <begin position="1124"/>
        <end position="1161"/>
    </location>
</feature>
<protein>
    <submittedName>
        <fullName evidence="10">Uncharacterized protein</fullName>
    </submittedName>
</protein>
<keyword evidence="2" id="KW-0805">Transcription regulation</keyword>
<feature type="domain" description="BHLH" evidence="9">
    <location>
        <begin position="1640"/>
        <end position="1689"/>
    </location>
</feature>
<comment type="subcellular location">
    <subcellularLocation>
        <location evidence="6">Nucleus</location>
    </subcellularLocation>
</comment>
<feature type="region of interest" description="Disordered" evidence="7">
    <location>
        <begin position="1340"/>
        <end position="1359"/>
    </location>
</feature>
<keyword evidence="5 6" id="KW-0539">Nucleus</keyword>
<feature type="compositionally biased region" description="Polar residues" evidence="7">
    <location>
        <begin position="2188"/>
        <end position="2200"/>
    </location>
</feature>
<feature type="region of interest" description="Disordered" evidence="7">
    <location>
        <begin position="1543"/>
        <end position="1565"/>
    </location>
</feature>
<feature type="region of interest" description="Disordered" evidence="7">
    <location>
        <begin position="89"/>
        <end position="112"/>
    </location>
</feature>
<reference evidence="10 11" key="1">
    <citation type="submission" date="2019-06" db="EMBL/GenBank/DDBJ databases">
        <title>Draft genomes of female and male turbot (Scophthalmus maximus).</title>
        <authorList>
            <person name="Xu H."/>
            <person name="Xu X.-W."/>
            <person name="Shao C."/>
            <person name="Chen S."/>
        </authorList>
    </citation>
    <scope>NUCLEOTIDE SEQUENCE [LARGE SCALE GENOMIC DNA]</scope>
    <source>
        <strain evidence="10">Ysfricsl-2016a</strain>
        <tissue evidence="10">Blood</tissue>
    </source>
</reference>
<sequence>MFGWLTLSPDRRLVPIICCKFAFDGFDEALLDCDAQQLEFRRERCYCVAAAGHEASTGRRELSNEMEELLPLDKPAPDSELAPMEDPHVVEDEKGSPTDAPPPTVPVSTPHFPPTMANFTDETVIENRAISMASNDCSSALSSPAEASPAKPAASSPHNCEGAVETSPATSYIASASDSLNCTGTSLVSIAEPPPLLSEVPSTTFGSLHLESDYSNTLTFKGVTVTLENNKVWRQFHGCGTEMILTKPGRRMFPYCRFRLAGLDPECQYSLVLSIVPSDQYKYRWNRSQWEISGPAENQAQGLIRAFAHHFSTCKGSDWMGSLVSFYKLKLTNNSQDQDNHIILHSMHRYIPRLHVIPVPEDVVTTPDQPVVMGPESMTFTFPQTEFMAVTTYQNFRITQLKINYNPFAKGFRENGNNPRLNRVATDAQTVVRLDTRADVSEQSESKEAAVDLSTKNHCVTTPIPNVQETRLVLKPIMSAPSNKDVPYVPCIRGKHALGELVLVEENLNVGVNSKLRPGPKVAPAPSTSTLGSSPRTRKRRKKMSRRWANYRQREWKSAAAAAPPPVVHSPSLTAALQPELDDVEGLLFVSFTSKDALEVHIRNMPANGTASASPVSLTTPNKLKQTVEVIPETDGEKIARMESVLLQDLRVVKHRQVIHPVLREVGLKLSSLDPTKSIDLQYLGVHLPLPPAPANLPEHVNSKALGDNGLPFISRTGKTCDMTKIKGWRNKFIKRKEPAPNCDGLQKNLSAFCSDMLDEYLESEAQQISERAAAFSASPEGSVAYQLPAKGSSYVKTLDSVLKHRTAASNRPCPLSHKPHLYSALTSQAPPLPRPATPVQAEAPSTPRSSSSHTQPGASPTGDAKDAAGSTHTSAVSQRPTVSPGQNQAMAHRPPGLTKFELKLWQMELGPLNQGLSRTQLTADRLSVALSVMLTKQMLYSHGFKVPSHPKYDDGRPECAQEFCRLGCVCSSLQHVNRGPLHCRRPGCMFGCDCFKRKITMQLSAGESEQQIQPLYSMTNKEHAVQPRPSTHTNKLWNRNTHDVDPEPLFAPKTPQYSAKTLKRSSATRPVQPINEEDKDPVYKYLESMMTCARVREFNSKLRPEVVEQKILDVSAANATTKLPKRTADNPPRHCPRSKKTLKTAAEKTSQETTASEADAKKQIQIQSACQWDTDHKMVLEALCQRMNQNRLSRRFRVGPYLICPVAKIFMKKPSGSLVTYRVNISKPSTVSEEEEEEFDDSDEEKLSNKSFGEEDDGQAEGLEMRVGVTPFLSGVLPAGRLVARTKPVGCQAYGLIQVNGKAYNQARLLLGSIGSLHPANRLAAYVTGRLRAPADIFHKHSKKPDSSPKNNTPGTLHVKSANAAVPQMITARRTTDLEMATQPPVKLRLDSCRTGSIAFPQPQISSSFKAVQSFISSQLSSGRPFLSSSTSSPVSLTVSPALKTPNFLGQRGTYSFRICPPAGQSTRGQNPPGITLPGGFTLIELPKPGASSTTQRSETVNTTNVAGVDKSLPHKDALFNFGLDANWLGLDTLNAGKALSSTSLEPGSSSKMVHGEKMPLGQSDEANSKKVLDFLSEGLSSEDSDYCVEGDEDEEPLDVETVEEAEQEMAVANLKQAPVNGSQESQDQMFHELTSNNRRRENHTALERQRRSDQRHLFDKLQKVLQSDPKAPRLHHLALAQKEIRHLTETSKFLMDKKKMLTQIHADYVKKLSLLSGKPVMLIKSKLMDICQRQKIREKTMEFKPFFSKLLQSRAALLQDTTSQSNFQQMPLLQSNFFAALSQAKPHAAAAQKNVHQTTAVLQPKPQRAQSSVHTPKPLSAPRHHIKAASSPAAAKATAAPAQVENQVSHQQSKLEDQQEAPGAPAQGMGPKSQTRVPSGPASLQVTAAQDGDSPVFSTPKPQNPFTQPSQSFSIPLIRSKTGRLILPSSMKPTGKPGFFTLMLMKAKQKEGESAISSSANTQPPDEDSKNQDKSCSSSNHLSGSASSRILEQDKTTSSHSDPKRSPLTTPLTQLAILNKSIHVPAAAAPAADNKQDGATVPLAAARLSFNGVRQVPTSAEAVRNPIIVVCRRRGRPPKNRVGPPVSAVLEEIRRRKREASILVEEVQSGKKSVELSRTRAGHSPGMASDVADSPMPVKRGRGRPPKKKKKSAHPWGVVAREGKSLSNSNEDSPVRVSSRFKSPDKNTLTGDMNTSRPLTRGALGKDFPSAKKRSWIDLEKDLEPEIEFE</sequence>
<dbReference type="Pfam" id="PF00907">
    <property type="entry name" value="T-box"/>
    <property type="match status" value="1"/>
</dbReference>
<dbReference type="InterPro" id="IPR036960">
    <property type="entry name" value="T-box_sf"/>
</dbReference>
<feature type="region of interest" description="Disordered" evidence="7">
    <location>
        <begin position="1047"/>
        <end position="1075"/>
    </location>
</feature>
<comment type="caution">
    <text evidence="6">Lacks conserved residue(s) required for the propagation of feature annotation.</text>
</comment>
<evidence type="ECO:0000259" key="8">
    <source>
        <dbReference type="PROSITE" id="PS50252"/>
    </source>
</evidence>
<dbReference type="GO" id="GO:0000785">
    <property type="term" value="C:chromatin"/>
    <property type="evidence" value="ECO:0007669"/>
    <property type="project" value="TreeGrafter"/>
</dbReference>
<feature type="compositionally biased region" description="Polar residues" evidence="7">
    <location>
        <begin position="1874"/>
        <end position="1890"/>
    </location>
</feature>
<comment type="caution">
    <text evidence="10">The sequence shown here is derived from an EMBL/GenBank/DDBJ whole genome shotgun (WGS) entry which is preliminary data.</text>
</comment>
<dbReference type="InterPro" id="IPR032060">
    <property type="entry name" value="MGA_dom"/>
</dbReference>
<dbReference type="PANTHER" id="PTHR11267:SF104">
    <property type="entry name" value="T-BOX TRANSCRIPTION FACTOR TBX1"/>
    <property type="match status" value="1"/>
</dbReference>
<dbReference type="PANTHER" id="PTHR11267">
    <property type="entry name" value="T-BOX PROTEIN-RELATED"/>
    <property type="match status" value="1"/>
</dbReference>
<organism evidence="10 11">
    <name type="scientific">Scophthalmus maximus</name>
    <name type="common">Turbot</name>
    <name type="synonym">Psetta maxima</name>
    <dbReference type="NCBI Taxonomy" id="52904"/>
    <lineage>
        <taxon>Eukaryota</taxon>
        <taxon>Metazoa</taxon>
        <taxon>Chordata</taxon>
        <taxon>Craniata</taxon>
        <taxon>Vertebrata</taxon>
        <taxon>Euteleostomi</taxon>
        <taxon>Actinopterygii</taxon>
        <taxon>Neopterygii</taxon>
        <taxon>Teleostei</taxon>
        <taxon>Neoteleostei</taxon>
        <taxon>Acanthomorphata</taxon>
        <taxon>Carangaria</taxon>
        <taxon>Pleuronectiformes</taxon>
        <taxon>Pleuronectoidei</taxon>
        <taxon>Scophthalmidae</taxon>
        <taxon>Scophthalmus</taxon>
    </lineage>
</organism>
<feature type="compositionally biased region" description="Polar residues" evidence="7">
    <location>
        <begin position="1957"/>
        <end position="1966"/>
    </location>
</feature>
<dbReference type="SMART" id="SM00425">
    <property type="entry name" value="TBOX"/>
    <property type="match status" value="1"/>
</dbReference>
<gene>
    <name evidence="10" type="ORF">F2P81_023875</name>
</gene>
<accession>A0A6A4RSU5</accession>
<feature type="domain" description="T-box" evidence="8">
    <location>
        <begin position="227"/>
        <end position="414"/>
    </location>
</feature>
<feature type="region of interest" description="Disordered" evidence="7">
    <location>
        <begin position="1804"/>
        <end position="1917"/>
    </location>
</feature>
<feature type="region of interest" description="Disordered" evidence="7">
    <location>
        <begin position="826"/>
        <end position="894"/>
    </location>
</feature>
<feature type="compositionally biased region" description="Polar residues" evidence="7">
    <location>
        <begin position="847"/>
        <end position="859"/>
    </location>
</feature>
<evidence type="ECO:0000313" key="10">
    <source>
        <dbReference type="EMBL" id="KAF0023245.1"/>
    </source>
</evidence>
<evidence type="ECO:0000256" key="1">
    <source>
        <dbReference type="ARBA" id="ARBA00022473"/>
    </source>
</evidence>
<dbReference type="Pfam" id="PF00010">
    <property type="entry name" value="HLH"/>
    <property type="match status" value="1"/>
</dbReference>
<evidence type="ECO:0000256" key="7">
    <source>
        <dbReference type="SAM" id="MobiDB-lite"/>
    </source>
</evidence>
<dbReference type="InterPro" id="IPR008967">
    <property type="entry name" value="p53-like_TF_DNA-bd_sf"/>
</dbReference>
<feature type="region of interest" description="Disordered" evidence="7">
    <location>
        <begin position="515"/>
        <end position="548"/>
    </location>
</feature>
<name>A0A6A4RSU5_SCOMX</name>
<dbReference type="InterPro" id="IPR011598">
    <property type="entry name" value="bHLH_dom"/>
</dbReference>
<feature type="compositionally biased region" description="Low complexity" evidence="7">
    <location>
        <begin position="1543"/>
        <end position="1552"/>
    </location>
</feature>
<feature type="compositionally biased region" description="Basic residues" evidence="7">
    <location>
        <begin position="2141"/>
        <end position="2155"/>
    </location>
</feature>
<dbReference type="CDD" id="cd19682">
    <property type="entry name" value="bHLHzip_MGA_like"/>
    <property type="match status" value="1"/>
</dbReference>
<evidence type="ECO:0000256" key="3">
    <source>
        <dbReference type="ARBA" id="ARBA00023125"/>
    </source>
</evidence>
<proteinExistence type="predicted"/>
<evidence type="ECO:0000256" key="4">
    <source>
        <dbReference type="ARBA" id="ARBA00023163"/>
    </source>
</evidence>
<keyword evidence="3 6" id="KW-0238">DNA-binding</keyword>
<feature type="compositionally biased region" description="Basic and acidic residues" evidence="7">
    <location>
        <begin position="1993"/>
        <end position="2007"/>
    </location>
</feature>
<dbReference type="Proteomes" id="UP000438429">
    <property type="component" value="Unassembled WGS sequence"/>
</dbReference>
<feature type="region of interest" description="Disordered" evidence="7">
    <location>
        <begin position="139"/>
        <end position="162"/>
    </location>
</feature>
<feature type="compositionally biased region" description="Low complexity" evidence="7">
    <location>
        <begin position="1977"/>
        <end position="1990"/>
    </location>
</feature>
<feature type="compositionally biased region" description="Basic and acidic residues" evidence="7">
    <location>
        <begin position="2110"/>
        <end position="2120"/>
    </location>
</feature>
<feature type="compositionally biased region" description="Basic and acidic residues" evidence="7">
    <location>
        <begin position="2217"/>
        <end position="2226"/>
    </location>
</feature>
<feature type="compositionally biased region" description="Polar residues" evidence="7">
    <location>
        <begin position="871"/>
        <end position="890"/>
    </location>
</feature>
<dbReference type="InterPro" id="IPR036638">
    <property type="entry name" value="HLH_DNA-bd_sf"/>
</dbReference>
<feature type="region of interest" description="Disordered" evidence="7">
    <location>
        <begin position="2110"/>
        <end position="2232"/>
    </location>
</feature>
<feature type="region of interest" description="Disordered" evidence="7">
    <location>
        <begin position="1228"/>
        <end position="1261"/>
    </location>
</feature>
<feature type="compositionally biased region" description="Basic residues" evidence="7">
    <location>
        <begin position="536"/>
        <end position="546"/>
    </location>
</feature>
<feature type="compositionally biased region" description="Low complexity" evidence="7">
    <location>
        <begin position="139"/>
        <end position="157"/>
    </location>
</feature>
<dbReference type="EMBL" id="VEVO01000022">
    <property type="protein sequence ID" value="KAF0023245.1"/>
    <property type="molecule type" value="Genomic_DNA"/>
</dbReference>
<feature type="compositionally biased region" description="Polar residues" evidence="7">
    <location>
        <begin position="1056"/>
        <end position="1070"/>
    </location>
</feature>
<dbReference type="GO" id="GO:0001708">
    <property type="term" value="P:cell fate specification"/>
    <property type="evidence" value="ECO:0007669"/>
    <property type="project" value="TreeGrafter"/>
</dbReference>
<evidence type="ECO:0000313" key="11">
    <source>
        <dbReference type="Proteomes" id="UP000438429"/>
    </source>
</evidence>
<dbReference type="Pfam" id="PF16059">
    <property type="entry name" value="MGA_dom"/>
    <property type="match status" value="1"/>
</dbReference>
<dbReference type="SUPFAM" id="SSF47459">
    <property type="entry name" value="HLH, helix-loop-helix DNA-binding domain"/>
    <property type="match status" value="1"/>
</dbReference>
<evidence type="ECO:0000256" key="5">
    <source>
        <dbReference type="ARBA" id="ARBA00023242"/>
    </source>
</evidence>
<dbReference type="CDD" id="cd20195">
    <property type="entry name" value="T-box_MGA-like"/>
    <property type="match status" value="1"/>
</dbReference>